<feature type="chain" id="PRO_5012507497" description="Extracellular membrane protein CFEM domain-containing protein" evidence="2">
    <location>
        <begin position="28"/>
        <end position="173"/>
    </location>
</feature>
<gene>
    <name evidence="3" type="ORF">BCR43DRAFT_509600</name>
</gene>
<evidence type="ECO:0008006" key="5">
    <source>
        <dbReference type="Google" id="ProtNLM"/>
    </source>
</evidence>
<feature type="region of interest" description="Disordered" evidence="1">
    <location>
        <begin position="111"/>
        <end position="147"/>
    </location>
</feature>
<organism evidence="3 4">
    <name type="scientific">Syncephalastrum racemosum</name>
    <name type="common">Filamentous fungus</name>
    <dbReference type="NCBI Taxonomy" id="13706"/>
    <lineage>
        <taxon>Eukaryota</taxon>
        <taxon>Fungi</taxon>
        <taxon>Fungi incertae sedis</taxon>
        <taxon>Mucoromycota</taxon>
        <taxon>Mucoromycotina</taxon>
        <taxon>Mucoromycetes</taxon>
        <taxon>Mucorales</taxon>
        <taxon>Syncephalastraceae</taxon>
        <taxon>Syncephalastrum</taxon>
    </lineage>
</organism>
<evidence type="ECO:0000256" key="1">
    <source>
        <dbReference type="SAM" id="MobiDB-lite"/>
    </source>
</evidence>
<name>A0A1X2HS54_SYNRA</name>
<dbReference type="InParanoid" id="A0A1X2HS54"/>
<dbReference type="OrthoDB" id="2507140at2759"/>
<comment type="caution">
    <text evidence="3">The sequence shown here is derived from an EMBL/GenBank/DDBJ whole genome shotgun (WGS) entry which is preliminary data.</text>
</comment>
<reference evidence="3 4" key="1">
    <citation type="submission" date="2016-07" db="EMBL/GenBank/DDBJ databases">
        <title>Pervasive Adenine N6-methylation of Active Genes in Fungi.</title>
        <authorList>
            <consortium name="DOE Joint Genome Institute"/>
            <person name="Mondo S.J."/>
            <person name="Dannebaum R.O."/>
            <person name="Kuo R.C."/>
            <person name="Labutti K."/>
            <person name="Haridas S."/>
            <person name="Kuo A."/>
            <person name="Salamov A."/>
            <person name="Ahrendt S.R."/>
            <person name="Lipzen A."/>
            <person name="Sullivan W."/>
            <person name="Andreopoulos W.B."/>
            <person name="Clum A."/>
            <person name="Lindquist E."/>
            <person name="Daum C."/>
            <person name="Ramamoorthy G.K."/>
            <person name="Gryganskyi A."/>
            <person name="Culley D."/>
            <person name="Magnuson J.K."/>
            <person name="James T.Y."/>
            <person name="O'Malley M.A."/>
            <person name="Stajich J.E."/>
            <person name="Spatafora J.W."/>
            <person name="Visel A."/>
            <person name="Grigoriev I.V."/>
        </authorList>
    </citation>
    <scope>NUCLEOTIDE SEQUENCE [LARGE SCALE GENOMIC DNA]</scope>
    <source>
        <strain evidence="3 4">NRRL 2496</strain>
    </source>
</reference>
<accession>A0A1X2HS54</accession>
<dbReference type="Proteomes" id="UP000242180">
    <property type="component" value="Unassembled WGS sequence"/>
</dbReference>
<evidence type="ECO:0000313" key="3">
    <source>
        <dbReference type="EMBL" id="ORZ02422.1"/>
    </source>
</evidence>
<protein>
    <recommendedName>
        <fullName evidence="5">Extracellular membrane protein CFEM domain-containing protein</fullName>
    </recommendedName>
</protein>
<sequence length="173" mass="18181">MTIQSIPSFLVAIWSLVLGLHAFAALAQEQQPQASTPSASSCSVPKVFAQCLTNQDNYIRGCTGQDYTCLCKWNTVKLSCWDSCPNEPGRQAQNGIKETYCTISGIAQNATSPSTTHSPAASSLSPTASESSASASNQGSHAVQNGASGSVDRTSTAFAFAGFFFVALVWETL</sequence>
<dbReference type="AlphaFoldDB" id="A0A1X2HS54"/>
<dbReference type="STRING" id="13706.A0A1X2HS54"/>
<keyword evidence="2" id="KW-0732">Signal</keyword>
<keyword evidence="4" id="KW-1185">Reference proteome</keyword>
<dbReference type="EMBL" id="MCGN01000001">
    <property type="protein sequence ID" value="ORZ02422.1"/>
    <property type="molecule type" value="Genomic_DNA"/>
</dbReference>
<feature type="compositionally biased region" description="Polar residues" evidence="1">
    <location>
        <begin position="137"/>
        <end position="147"/>
    </location>
</feature>
<proteinExistence type="predicted"/>
<evidence type="ECO:0000256" key="2">
    <source>
        <dbReference type="SAM" id="SignalP"/>
    </source>
</evidence>
<dbReference type="OMA" id="IKETYCT"/>
<feature type="signal peptide" evidence="2">
    <location>
        <begin position="1"/>
        <end position="27"/>
    </location>
</feature>
<feature type="compositionally biased region" description="Low complexity" evidence="1">
    <location>
        <begin position="111"/>
        <end position="136"/>
    </location>
</feature>
<evidence type="ECO:0000313" key="4">
    <source>
        <dbReference type="Proteomes" id="UP000242180"/>
    </source>
</evidence>